<evidence type="ECO:0000313" key="9">
    <source>
        <dbReference type="Proteomes" id="UP000006250"/>
    </source>
</evidence>
<feature type="domain" description="4Fe-4S ferredoxin-type" evidence="7">
    <location>
        <begin position="78"/>
        <end position="110"/>
    </location>
</feature>
<keyword evidence="1" id="KW-0813">Transport</keyword>
<dbReference type="PANTHER" id="PTHR43551:SF1">
    <property type="entry name" value="HETERODISULFIDE REDUCTASE"/>
    <property type="match status" value="1"/>
</dbReference>
<comment type="caution">
    <text evidence="8">The sequence shown here is derived from an EMBL/GenBank/DDBJ whole genome shotgun (WGS) entry which is preliminary data.</text>
</comment>
<dbReference type="PROSITE" id="PS51379">
    <property type="entry name" value="4FE4S_FER_2"/>
    <property type="match status" value="2"/>
</dbReference>
<evidence type="ECO:0000256" key="5">
    <source>
        <dbReference type="ARBA" id="ARBA00023004"/>
    </source>
</evidence>
<dbReference type="InterPro" id="IPR009051">
    <property type="entry name" value="Helical_ferredxn"/>
</dbReference>
<keyword evidence="9" id="KW-1185">Reference proteome</keyword>
<dbReference type="eggNOG" id="COG0247">
    <property type="taxonomic scope" value="Bacteria"/>
</dbReference>
<feature type="domain" description="4Fe-4S ferredoxin-type" evidence="7">
    <location>
        <begin position="32"/>
        <end position="62"/>
    </location>
</feature>
<keyword evidence="3" id="KW-0479">Metal-binding</keyword>
<keyword evidence="2" id="KW-0004">4Fe-4S</keyword>
<dbReference type="GO" id="GO:0016491">
    <property type="term" value="F:oxidoreductase activity"/>
    <property type="evidence" value="ECO:0007669"/>
    <property type="project" value="UniProtKB-ARBA"/>
</dbReference>
<name>E1JW88_SOLFR</name>
<evidence type="ECO:0000313" key="8">
    <source>
        <dbReference type="EMBL" id="EFL51448.1"/>
    </source>
</evidence>
<dbReference type="RefSeq" id="WP_005993271.1">
    <property type="nucleotide sequence ID" value="NZ_AECZ01000010.1"/>
</dbReference>
<dbReference type="InterPro" id="IPR017896">
    <property type="entry name" value="4Fe4S_Fe-S-bd"/>
</dbReference>
<gene>
    <name evidence="8" type="ORF">DesfrDRAFT_1887</name>
</gene>
<dbReference type="STRING" id="596151.DesfrDRAFT_1887"/>
<dbReference type="Pfam" id="PF02754">
    <property type="entry name" value="CCG"/>
    <property type="match status" value="1"/>
</dbReference>
<dbReference type="OrthoDB" id="9786127at2"/>
<dbReference type="GO" id="GO:0046872">
    <property type="term" value="F:metal ion binding"/>
    <property type="evidence" value="ECO:0007669"/>
    <property type="project" value="UniProtKB-KW"/>
</dbReference>
<keyword evidence="5" id="KW-0408">Iron</keyword>
<dbReference type="Gene3D" id="1.10.1060.10">
    <property type="entry name" value="Alpha-helical ferredoxin"/>
    <property type="match status" value="1"/>
</dbReference>
<evidence type="ECO:0000256" key="3">
    <source>
        <dbReference type="ARBA" id="ARBA00022723"/>
    </source>
</evidence>
<keyword evidence="4" id="KW-0249">Electron transport</keyword>
<organism evidence="8 9">
    <name type="scientific">Solidesulfovibrio fructosivorans JJ]</name>
    <dbReference type="NCBI Taxonomy" id="596151"/>
    <lineage>
        <taxon>Bacteria</taxon>
        <taxon>Pseudomonadati</taxon>
        <taxon>Thermodesulfobacteriota</taxon>
        <taxon>Desulfovibrionia</taxon>
        <taxon>Desulfovibrionales</taxon>
        <taxon>Desulfovibrionaceae</taxon>
        <taxon>Solidesulfovibrio</taxon>
    </lineage>
</organism>
<dbReference type="InterPro" id="IPR017900">
    <property type="entry name" value="4Fe4S_Fe_S_CS"/>
</dbReference>
<proteinExistence type="predicted"/>
<accession>E1JW88</accession>
<dbReference type="InterPro" id="IPR004017">
    <property type="entry name" value="Cys_rich_dom"/>
</dbReference>
<dbReference type="SUPFAM" id="SSF46548">
    <property type="entry name" value="alpha-helical ferredoxin"/>
    <property type="match status" value="1"/>
</dbReference>
<dbReference type="EMBL" id="AECZ01000010">
    <property type="protein sequence ID" value="EFL51448.1"/>
    <property type="molecule type" value="Genomic_DNA"/>
</dbReference>
<evidence type="ECO:0000256" key="6">
    <source>
        <dbReference type="ARBA" id="ARBA00023014"/>
    </source>
</evidence>
<evidence type="ECO:0000256" key="2">
    <source>
        <dbReference type="ARBA" id="ARBA00022485"/>
    </source>
</evidence>
<evidence type="ECO:0000256" key="1">
    <source>
        <dbReference type="ARBA" id="ARBA00022448"/>
    </source>
</evidence>
<protein>
    <recommendedName>
        <fullName evidence="7">4Fe-4S ferredoxin-type domain-containing protein</fullName>
    </recommendedName>
</protein>
<dbReference type="PROSITE" id="PS00198">
    <property type="entry name" value="4FE4S_FER_1"/>
    <property type="match status" value="1"/>
</dbReference>
<dbReference type="Proteomes" id="UP000006250">
    <property type="component" value="Unassembled WGS sequence"/>
</dbReference>
<evidence type="ECO:0000259" key="7">
    <source>
        <dbReference type="PROSITE" id="PS51379"/>
    </source>
</evidence>
<dbReference type="AlphaFoldDB" id="E1JW88"/>
<dbReference type="PANTHER" id="PTHR43551">
    <property type="entry name" value="FUMARATE REDUCTASE IRON-SULFUR SUBUNIT"/>
    <property type="match status" value="1"/>
</dbReference>
<sequence length="455" mass="51516">MDTQPITATSPPPLVLDANTQGRLKGQPLRLLPENLNLQACMTCGACVNGCPATGTPGLGDLDVRKILRMLVLGLVDEAAATNFPWLCTGCGRCSLVCPMGLDIVPVMAELKHMRPREQVPGILHKGVERVLRSGNNMEISQSEYLATLLDVGNDLAEEECPGFYVPVDKKDADILFFPNSKEVYGDFEDMKWWWKVFYAARTNWTVPSRNWEAVDWGLFSGNFEATAILAKRKMELLRELHVGRMIMPDCGGGSYGCRSGMKMCAMEDPTEQVDFIYLYDYLMEVITQGRIKLDKSVNVGRRFTWHDSCKHGRELEKHFGKAYYEEPRYIIAQCVDDFVDMIPNRVNNYCCGAGGGNWPMPFEAQSAYHGRLKYDQIRRTGADVVVVGCSNCRDQMMKRLPRFYKDYKYEVKYIWQLVAESLVLEPYSGEELVRAEAEAEAQWERLGVTPEDVL</sequence>
<evidence type="ECO:0000256" key="4">
    <source>
        <dbReference type="ARBA" id="ARBA00022982"/>
    </source>
</evidence>
<reference evidence="8 9" key="1">
    <citation type="submission" date="2010-08" db="EMBL/GenBank/DDBJ databases">
        <title>The draft genome of Desulfovibrio fructosovorans JJ.</title>
        <authorList>
            <consortium name="US DOE Joint Genome Institute (JGI-PGF)"/>
            <person name="Lucas S."/>
            <person name="Copeland A."/>
            <person name="Lapidus A."/>
            <person name="Cheng J.-F."/>
            <person name="Bruce D."/>
            <person name="Goodwin L."/>
            <person name="Pitluck S."/>
            <person name="Land M.L."/>
            <person name="Hauser L."/>
            <person name="Chang Y.-J."/>
            <person name="Jeffries C."/>
            <person name="Wall J.D."/>
            <person name="Stahl D.A."/>
            <person name="Arkin A.P."/>
            <person name="Dehal P."/>
            <person name="Stolyar S.M."/>
            <person name="Hazen T.C."/>
            <person name="Woyke T.J."/>
        </authorList>
    </citation>
    <scope>NUCLEOTIDE SEQUENCE [LARGE SCALE GENOMIC DNA]</scope>
    <source>
        <strain evidence="8 9">JJ</strain>
    </source>
</reference>
<dbReference type="Pfam" id="PF13183">
    <property type="entry name" value="Fer4_8"/>
    <property type="match status" value="1"/>
</dbReference>
<keyword evidence="6" id="KW-0411">Iron-sulfur</keyword>
<dbReference type="GO" id="GO:0051539">
    <property type="term" value="F:4 iron, 4 sulfur cluster binding"/>
    <property type="evidence" value="ECO:0007669"/>
    <property type="project" value="UniProtKB-KW"/>
</dbReference>